<dbReference type="InterPro" id="IPR016972">
    <property type="entry name" value="UCP031279"/>
</dbReference>
<protein>
    <submittedName>
        <fullName evidence="1">Uncharacterized protein</fullName>
    </submittedName>
</protein>
<evidence type="ECO:0000313" key="1">
    <source>
        <dbReference type="EMBL" id="KFK28449.1"/>
    </source>
</evidence>
<dbReference type="AlphaFoldDB" id="A0A087GEZ7"/>
<sequence length="157" mass="17246">MKSKDMKKESNLSRLVKSPVRFLIKARDAYIRSMTSCSVGFIRGGGGSGGFGLPAGSFQICEPQSTILPRSFTLNSSTATTTAKRDRCRILSDYSRNGGGGGEITAAIGRPLDLRRNYSCVVMGRIDEEKACDEFQENDLVFDQFKKRKIGGVFTKQ</sequence>
<gene>
    <name evidence="1" type="ordered locus">AALP_Aa8g515800</name>
</gene>
<keyword evidence="2" id="KW-1185">Reference proteome</keyword>
<dbReference type="PIRSF" id="PIRSF031279">
    <property type="entry name" value="UCP031279"/>
    <property type="match status" value="1"/>
</dbReference>
<organism evidence="1 2">
    <name type="scientific">Arabis alpina</name>
    <name type="common">Alpine rock-cress</name>
    <dbReference type="NCBI Taxonomy" id="50452"/>
    <lineage>
        <taxon>Eukaryota</taxon>
        <taxon>Viridiplantae</taxon>
        <taxon>Streptophyta</taxon>
        <taxon>Embryophyta</taxon>
        <taxon>Tracheophyta</taxon>
        <taxon>Spermatophyta</taxon>
        <taxon>Magnoliopsida</taxon>
        <taxon>eudicotyledons</taxon>
        <taxon>Gunneridae</taxon>
        <taxon>Pentapetalae</taxon>
        <taxon>rosids</taxon>
        <taxon>malvids</taxon>
        <taxon>Brassicales</taxon>
        <taxon>Brassicaceae</taxon>
        <taxon>Arabideae</taxon>
        <taxon>Arabis</taxon>
    </lineage>
</organism>
<reference evidence="2" key="1">
    <citation type="journal article" date="2015" name="Nat. Plants">
        <title>Genome expansion of Arabis alpina linked with retrotransposition and reduced symmetric DNA methylation.</title>
        <authorList>
            <person name="Willing E.M."/>
            <person name="Rawat V."/>
            <person name="Mandakova T."/>
            <person name="Maumus F."/>
            <person name="James G.V."/>
            <person name="Nordstroem K.J."/>
            <person name="Becker C."/>
            <person name="Warthmann N."/>
            <person name="Chica C."/>
            <person name="Szarzynska B."/>
            <person name="Zytnicki M."/>
            <person name="Albani M.C."/>
            <person name="Kiefer C."/>
            <person name="Bergonzi S."/>
            <person name="Castaings L."/>
            <person name="Mateos J.L."/>
            <person name="Berns M.C."/>
            <person name="Bujdoso N."/>
            <person name="Piofczyk T."/>
            <person name="de Lorenzo L."/>
            <person name="Barrero-Sicilia C."/>
            <person name="Mateos I."/>
            <person name="Piednoel M."/>
            <person name="Hagmann J."/>
            <person name="Chen-Min-Tao R."/>
            <person name="Iglesias-Fernandez R."/>
            <person name="Schuster S.C."/>
            <person name="Alonso-Blanco C."/>
            <person name="Roudier F."/>
            <person name="Carbonero P."/>
            <person name="Paz-Ares J."/>
            <person name="Davis S.J."/>
            <person name="Pecinka A."/>
            <person name="Quesneville H."/>
            <person name="Colot V."/>
            <person name="Lysak M.A."/>
            <person name="Weigel D."/>
            <person name="Coupland G."/>
            <person name="Schneeberger K."/>
        </authorList>
    </citation>
    <scope>NUCLEOTIDE SEQUENCE [LARGE SCALE GENOMIC DNA]</scope>
    <source>
        <strain evidence="2">cv. Pajares</strain>
    </source>
</reference>
<proteinExistence type="predicted"/>
<evidence type="ECO:0000313" key="2">
    <source>
        <dbReference type="Proteomes" id="UP000029120"/>
    </source>
</evidence>
<dbReference type="Proteomes" id="UP000029120">
    <property type="component" value="Chromosome 8"/>
</dbReference>
<name>A0A087GEZ7_ARAAL</name>
<dbReference type="OrthoDB" id="694638at2759"/>
<dbReference type="PANTHER" id="PTHR33526:SF4">
    <property type="entry name" value="OS07G0123800 PROTEIN"/>
    <property type="match status" value="1"/>
</dbReference>
<dbReference type="OMA" id="CVVMGRI"/>
<dbReference type="Gramene" id="KFK28449">
    <property type="protein sequence ID" value="KFK28449"/>
    <property type="gene ID" value="AALP_AA8G515800"/>
</dbReference>
<accession>A0A087GEZ7</accession>
<dbReference type="PANTHER" id="PTHR33526">
    <property type="entry name" value="OS07G0123800 PROTEIN"/>
    <property type="match status" value="1"/>
</dbReference>
<dbReference type="EMBL" id="CM002876">
    <property type="protein sequence ID" value="KFK28449.1"/>
    <property type="molecule type" value="Genomic_DNA"/>
</dbReference>